<accession>W2TLS6</accession>
<dbReference type="Proteomes" id="UP000053676">
    <property type="component" value="Unassembled WGS sequence"/>
</dbReference>
<keyword evidence="2" id="KW-1185">Reference proteome</keyword>
<name>W2TLS6_NECAM</name>
<gene>
    <name evidence="1" type="ORF">NECAME_07824</name>
</gene>
<reference evidence="2" key="1">
    <citation type="journal article" date="2014" name="Nat. Genet.">
        <title>Genome of the human hookworm Necator americanus.</title>
        <authorList>
            <person name="Tang Y.T."/>
            <person name="Gao X."/>
            <person name="Rosa B.A."/>
            <person name="Abubucker S."/>
            <person name="Hallsworth-Pepin K."/>
            <person name="Martin J."/>
            <person name="Tyagi R."/>
            <person name="Heizer E."/>
            <person name="Zhang X."/>
            <person name="Bhonagiri-Palsikar V."/>
            <person name="Minx P."/>
            <person name="Warren W.C."/>
            <person name="Wang Q."/>
            <person name="Zhan B."/>
            <person name="Hotez P.J."/>
            <person name="Sternberg P.W."/>
            <person name="Dougall A."/>
            <person name="Gaze S.T."/>
            <person name="Mulvenna J."/>
            <person name="Sotillo J."/>
            <person name="Ranganathan S."/>
            <person name="Rabelo E.M."/>
            <person name="Wilson R.K."/>
            <person name="Felgner P.L."/>
            <person name="Bethony J."/>
            <person name="Hawdon J.M."/>
            <person name="Gasser R.B."/>
            <person name="Loukas A."/>
            <person name="Mitreva M."/>
        </authorList>
    </citation>
    <scope>NUCLEOTIDE SEQUENCE [LARGE SCALE GENOMIC DNA]</scope>
</reference>
<protein>
    <submittedName>
        <fullName evidence="1">Uncharacterized protein</fullName>
    </submittedName>
</protein>
<organism evidence="1 2">
    <name type="scientific">Necator americanus</name>
    <name type="common">Human hookworm</name>
    <dbReference type="NCBI Taxonomy" id="51031"/>
    <lineage>
        <taxon>Eukaryota</taxon>
        <taxon>Metazoa</taxon>
        <taxon>Ecdysozoa</taxon>
        <taxon>Nematoda</taxon>
        <taxon>Chromadorea</taxon>
        <taxon>Rhabditida</taxon>
        <taxon>Rhabditina</taxon>
        <taxon>Rhabditomorpha</taxon>
        <taxon>Strongyloidea</taxon>
        <taxon>Ancylostomatidae</taxon>
        <taxon>Bunostominae</taxon>
        <taxon>Necator</taxon>
    </lineage>
</organism>
<dbReference type="AlphaFoldDB" id="W2TLS6"/>
<proteinExistence type="predicted"/>
<evidence type="ECO:0000313" key="2">
    <source>
        <dbReference type="Proteomes" id="UP000053676"/>
    </source>
</evidence>
<dbReference type="EMBL" id="KI658403">
    <property type="protein sequence ID" value="ETN82713.1"/>
    <property type="molecule type" value="Genomic_DNA"/>
</dbReference>
<evidence type="ECO:0000313" key="1">
    <source>
        <dbReference type="EMBL" id="ETN82713.1"/>
    </source>
</evidence>
<dbReference type="KEGG" id="nai:NECAME_07824"/>
<sequence length="123" mass="14147">MVRSRLAARGRFCCQNRTEARHFRSEAAWEAKDSLVRPCEAGYDGYAFMRWKMITDCIRNRFASRHGTSSNRRRCIAFKYGGLTKFMWDSKANKQAVVKHNEAITNCSSNGRCAFSDFRGCVT</sequence>